<keyword evidence="3" id="KW-1185">Reference proteome</keyword>
<dbReference type="RefSeq" id="WP_051657235.1">
    <property type="nucleotide sequence ID" value="NZ_FTNE01000005.1"/>
</dbReference>
<dbReference type="EMBL" id="FTNE01000005">
    <property type="protein sequence ID" value="SIQ50710.1"/>
    <property type="molecule type" value="Genomic_DNA"/>
</dbReference>
<name>A0A8G2CJG3_ACIRU</name>
<dbReference type="AlphaFoldDB" id="A0A8G2CJG3"/>
<dbReference type="GO" id="GO:0006281">
    <property type="term" value="P:DNA repair"/>
    <property type="evidence" value="ECO:0007669"/>
    <property type="project" value="TreeGrafter"/>
</dbReference>
<gene>
    <name evidence="2" type="ORF">SAMN05421828_105154</name>
</gene>
<evidence type="ECO:0000256" key="1">
    <source>
        <dbReference type="ARBA" id="ARBA00022763"/>
    </source>
</evidence>
<protein>
    <submittedName>
        <fullName evidence="2">Protein ImuB</fullName>
    </submittedName>
</protein>
<dbReference type="OrthoDB" id="9788640at2"/>
<reference evidence="2 3" key="1">
    <citation type="submission" date="2017-01" db="EMBL/GenBank/DDBJ databases">
        <authorList>
            <person name="Varghese N."/>
            <person name="Submissions S."/>
        </authorList>
    </citation>
    <scope>NUCLEOTIDE SEQUENCE [LARGE SCALE GENOMIC DNA]</scope>
    <source>
        <strain evidence="2 3">ATCC 35905</strain>
    </source>
</reference>
<dbReference type="PANTHER" id="PTHR35369">
    <property type="entry name" value="BLR3025 PROTEIN-RELATED"/>
    <property type="match status" value="1"/>
</dbReference>
<dbReference type="Proteomes" id="UP000186308">
    <property type="component" value="Unassembled WGS sequence"/>
</dbReference>
<dbReference type="PANTHER" id="PTHR35369:SF2">
    <property type="entry name" value="BLR3025 PROTEIN"/>
    <property type="match status" value="1"/>
</dbReference>
<evidence type="ECO:0000313" key="2">
    <source>
        <dbReference type="EMBL" id="SIQ50710.1"/>
    </source>
</evidence>
<dbReference type="InterPro" id="IPR043502">
    <property type="entry name" value="DNA/RNA_pol_sf"/>
</dbReference>
<proteinExistence type="predicted"/>
<sequence length="433" mass="47790">MHRRLLSLWFPSVSRHPDPPHGDSGPDELDLHALALWCQAFTPLTAVDPPDGVLLDITGCAHLFGGEAGLRARLAALWPEARLAIADTAAAAWALARYGQADTQPLADLPLAALRIPDGMIARLRRLGIRRIGELAALSRGEIRAGFGADLPLRLDRLLGRAPEAMLFLSAPPSYREVEYHAEPLLAAEQLQAALARLAHKLCAGLAAAELGLVGLKTGFHRIDARVIEERIGFAAPTRDAHHVIRLLCERLQAVDPGFGVEAIVLSAETAPLVMTQPELGGAAAPQHARTIDRLMRRARLSRFAPDQTHIPEFAAHRVPVTAPESQWSAPCHPRPLRLFERPEPITVIAPVPDDPPRMMQWRGASHRVVRATGPERIARDWWRHDPPPTRPEAERVRDYYVIENEAGQRFWVFRAGLHAGEAAPRWFIHGLF</sequence>
<keyword evidence="1" id="KW-0227">DNA damage</keyword>
<organism evidence="2 3">
    <name type="scientific">Acidiphilium rubrum</name>
    <dbReference type="NCBI Taxonomy" id="526"/>
    <lineage>
        <taxon>Bacteria</taxon>
        <taxon>Pseudomonadati</taxon>
        <taxon>Pseudomonadota</taxon>
        <taxon>Alphaproteobacteria</taxon>
        <taxon>Acetobacterales</taxon>
        <taxon>Acidocellaceae</taxon>
        <taxon>Acidiphilium</taxon>
    </lineage>
</organism>
<comment type="caution">
    <text evidence="2">The sequence shown here is derived from an EMBL/GenBank/DDBJ whole genome shotgun (WGS) entry which is preliminary data.</text>
</comment>
<evidence type="ECO:0000313" key="3">
    <source>
        <dbReference type="Proteomes" id="UP000186308"/>
    </source>
</evidence>
<dbReference type="SUPFAM" id="SSF56672">
    <property type="entry name" value="DNA/RNA polymerases"/>
    <property type="match status" value="1"/>
</dbReference>
<accession>A0A8G2CJG3</accession>
<dbReference type="InterPro" id="IPR050356">
    <property type="entry name" value="SulA_CellDiv_inhibitor"/>
</dbReference>